<reference evidence="1" key="2">
    <citation type="submission" date="2020-05" db="UniProtKB">
        <authorList>
            <consortium name="EnsemblMetazoa"/>
        </authorList>
    </citation>
    <scope>IDENTIFICATION</scope>
    <source>
        <strain evidence="1">IAEA</strain>
    </source>
</reference>
<evidence type="ECO:0000313" key="2">
    <source>
        <dbReference type="Proteomes" id="UP000092460"/>
    </source>
</evidence>
<proteinExistence type="predicted"/>
<dbReference type="EMBL" id="JXJN01010779">
    <property type="status" value="NOT_ANNOTATED_CDS"/>
    <property type="molecule type" value="Genomic_DNA"/>
</dbReference>
<dbReference type="AlphaFoldDB" id="A0A1B0BA50"/>
<keyword evidence="2" id="KW-1185">Reference proteome</keyword>
<reference evidence="2" key="1">
    <citation type="submission" date="2015-01" db="EMBL/GenBank/DDBJ databases">
        <authorList>
            <person name="Aksoy S."/>
            <person name="Warren W."/>
            <person name="Wilson R.K."/>
        </authorList>
    </citation>
    <scope>NUCLEOTIDE SEQUENCE [LARGE SCALE GENOMIC DNA]</scope>
    <source>
        <strain evidence="2">IAEA</strain>
    </source>
</reference>
<protein>
    <submittedName>
        <fullName evidence="1">Uncharacterized protein</fullName>
    </submittedName>
</protein>
<sequence>MQYSINTKTLNKTPGGLHHTVSELGRITRLSMMCVNLFRLEKFFMTWNIYTALPMEK</sequence>
<organism evidence="1 2">
    <name type="scientific">Glossina palpalis gambiensis</name>
    <dbReference type="NCBI Taxonomy" id="67801"/>
    <lineage>
        <taxon>Eukaryota</taxon>
        <taxon>Metazoa</taxon>
        <taxon>Ecdysozoa</taxon>
        <taxon>Arthropoda</taxon>
        <taxon>Hexapoda</taxon>
        <taxon>Insecta</taxon>
        <taxon>Pterygota</taxon>
        <taxon>Neoptera</taxon>
        <taxon>Endopterygota</taxon>
        <taxon>Diptera</taxon>
        <taxon>Brachycera</taxon>
        <taxon>Muscomorpha</taxon>
        <taxon>Hippoboscoidea</taxon>
        <taxon>Glossinidae</taxon>
        <taxon>Glossina</taxon>
    </lineage>
</organism>
<accession>A0A1B0BA50</accession>
<dbReference type="VEuPathDB" id="VectorBase:GPPI023659"/>
<dbReference type="Proteomes" id="UP000092460">
    <property type="component" value="Unassembled WGS sequence"/>
</dbReference>
<dbReference type="EnsemblMetazoa" id="GPPI023659-RA">
    <property type="protein sequence ID" value="GPPI023659-PA"/>
    <property type="gene ID" value="GPPI023659"/>
</dbReference>
<evidence type="ECO:0000313" key="1">
    <source>
        <dbReference type="EnsemblMetazoa" id="GPPI023659-PA"/>
    </source>
</evidence>
<name>A0A1B0BA50_9MUSC</name>